<comment type="catalytic activity">
    <reaction evidence="5">
        <text>O-phospho-L-tyrosyl-[protein] + H2O = L-tyrosyl-[protein] + phosphate</text>
        <dbReference type="Rhea" id="RHEA:10684"/>
        <dbReference type="Rhea" id="RHEA-COMP:10136"/>
        <dbReference type="Rhea" id="RHEA-COMP:20101"/>
        <dbReference type="ChEBI" id="CHEBI:15377"/>
        <dbReference type="ChEBI" id="CHEBI:43474"/>
        <dbReference type="ChEBI" id="CHEBI:46858"/>
        <dbReference type="ChEBI" id="CHEBI:61978"/>
        <dbReference type="EC" id="3.1.3.48"/>
    </reaction>
</comment>
<dbReference type="PANTHER" id="PTHR19134">
    <property type="entry name" value="RECEPTOR-TYPE TYROSINE-PROTEIN PHOSPHATASE"/>
    <property type="match status" value="1"/>
</dbReference>
<dbReference type="SUPFAM" id="SSF52799">
    <property type="entry name" value="(Phosphotyrosine protein) phosphatases II"/>
    <property type="match status" value="1"/>
</dbReference>
<dbReference type="GO" id="GO:0008045">
    <property type="term" value="P:motor neuron axon guidance"/>
    <property type="evidence" value="ECO:0007669"/>
    <property type="project" value="TreeGrafter"/>
</dbReference>
<keyword evidence="7" id="KW-0812">Transmembrane</keyword>
<dbReference type="SMART" id="SM00194">
    <property type="entry name" value="PTPc"/>
    <property type="match status" value="1"/>
</dbReference>
<dbReference type="AlphaFoldDB" id="A0AAN9VX60"/>
<keyword evidence="7" id="KW-1133">Transmembrane helix</keyword>
<evidence type="ECO:0000313" key="11">
    <source>
        <dbReference type="EMBL" id="KAK7871581.1"/>
    </source>
</evidence>
<dbReference type="PROSITE" id="PS00383">
    <property type="entry name" value="TYR_PHOSPHATASE_1"/>
    <property type="match status" value="1"/>
</dbReference>
<keyword evidence="3" id="KW-0378">Hydrolase</keyword>
<dbReference type="InterPro" id="IPR016130">
    <property type="entry name" value="Tyr_Pase_AS"/>
</dbReference>
<accession>A0AAN9VX60</accession>
<dbReference type="Proteomes" id="UP001378592">
    <property type="component" value="Unassembled WGS sequence"/>
</dbReference>
<dbReference type="EMBL" id="JAZDUA010000036">
    <property type="protein sequence ID" value="KAK7871581.1"/>
    <property type="molecule type" value="Genomic_DNA"/>
</dbReference>
<dbReference type="Pfam" id="PF00102">
    <property type="entry name" value="Y_phosphatase"/>
    <property type="match status" value="1"/>
</dbReference>
<name>A0AAN9VX60_9ORTH</name>
<dbReference type="FunFam" id="3.90.190.10:FF:000102">
    <property type="entry name" value="Receptor-type tyrosine-protein phosphatase"/>
    <property type="match status" value="1"/>
</dbReference>
<feature type="domain" description="Tyrosine specific protein phosphatases" evidence="10">
    <location>
        <begin position="590"/>
        <end position="662"/>
    </location>
</feature>
<keyword evidence="7" id="KW-0472">Membrane</keyword>
<dbReference type="GO" id="GO:0004725">
    <property type="term" value="F:protein tyrosine phosphatase activity"/>
    <property type="evidence" value="ECO:0007669"/>
    <property type="project" value="UniProtKB-EC"/>
</dbReference>
<feature type="region of interest" description="Disordered" evidence="6">
    <location>
        <begin position="33"/>
        <end position="179"/>
    </location>
</feature>
<evidence type="ECO:0000256" key="3">
    <source>
        <dbReference type="ARBA" id="ARBA00022801"/>
    </source>
</evidence>
<gene>
    <name evidence="11" type="ORF">R5R35_001777</name>
</gene>
<evidence type="ECO:0000313" key="12">
    <source>
        <dbReference type="Proteomes" id="UP001378592"/>
    </source>
</evidence>
<evidence type="ECO:0000256" key="6">
    <source>
        <dbReference type="SAM" id="MobiDB-lite"/>
    </source>
</evidence>
<organism evidence="11 12">
    <name type="scientific">Gryllus longicercus</name>
    <dbReference type="NCBI Taxonomy" id="2509291"/>
    <lineage>
        <taxon>Eukaryota</taxon>
        <taxon>Metazoa</taxon>
        <taxon>Ecdysozoa</taxon>
        <taxon>Arthropoda</taxon>
        <taxon>Hexapoda</taxon>
        <taxon>Insecta</taxon>
        <taxon>Pterygota</taxon>
        <taxon>Neoptera</taxon>
        <taxon>Polyneoptera</taxon>
        <taxon>Orthoptera</taxon>
        <taxon>Ensifera</taxon>
        <taxon>Gryllidea</taxon>
        <taxon>Grylloidea</taxon>
        <taxon>Gryllidae</taxon>
        <taxon>Gryllinae</taxon>
        <taxon>Gryllus</taxon>
    </lineage>
</organism>
<dbReference type="PROSITE" id="PS50056">
    <property type="entry name" value="TYR_PHOSPHATASE_2"/>
    <property type="match status" value="1"/>
</dbReference>
<evidence type="ECO:0000259" key="10">
    <source>
        <dbReference type="PROSITE" id="PS50056"/>
    </source>
</evidence>
<evidence type="ECO:0000256" key="1">
    <source>
        <dbReference type="ARBA" id="ARBA00009580"/>
    </source>
</evidence>
<feature type="compositionally biased region" description="Polar residues" evidence="6">
    <location>
        <begin position="37"/>
        <end position="62"/>
    </location>
</feature>
<dbReference type="InterPro" id="IPR000387">
    <property type="entry name" value="Tyr_Pase_dom"/>
</dbReference>
<sequence length="720" mass="79432">MNMVSPLVLLFLLLPIYVEDSSASTLSLTRVRRYASPVSSKETGGTEESNPINSFAVSSTTFPKDDENTTHIYSETNVPDSENCTDISDASDRSSPWNLETQVSSEAPVNNSHDSNFTTTESSEPVEGTEVSSEPPEPLVNSNDSNLTTTESSEPTEETEVPSSIATTESGVIDSSDGSESTIDSIDFFTDSTSYLTKVFTSDTSVSAETPSDMTPDTLVPTTTTTTTEISTLVMPTSTDSPTARDMPTTTDMPTTDTPTTDSPTTDTPTTDSPTTDTPTTDTPTTDSPTTDTPTTDMPTTDTPTTDSPTTDTPTTDMPTTDTPTTTDIATGKPDEEEGRLKSGTIAAIIVTILLIGIGIVLLTAHRYGKLRWPPQNLFSNGLTDPIRPQPVTLKKFPAHCSDMLNITSKLSHEYQLLATLSLDIYATESFVAGQLPDNKSKNRYVNILPYDSTRVKLASDGDDFYSDYINASYIKGYTNEIEYIATQGPKEDTCRDFWKMVYQEPIKVIIMVTQLEEQGKPKCYKYFPNLRENLEFEDIIVRCTTELHFPIYTSRTLILTKGERKRSIIHLHFREWPDFGCPATPDLMLQFCQVMRHNIVLAQPGITLIHCSAGVGRTGTLIAVDILLQHIKENKKIDIFGTVYKLRKHRMNMVQSEAQYVYIYKCIKEALEDPSYLSSENSSTTSLEPIYENIECTRLSTVSSKIIPDTVVNESECAL</sequence>
<evidence type="ECO:0000256" key="7">
    <source>
        <dbReference type="SAM" id="Phobius"/>
    </source>
</evidence>
<protein>
    <recommendedName>
        <fullName evidence="2">protein-tyrosine-phosphatase</fullName>
        <ecNumber evidence="2">3.1.3.48</ecNumber>
    </recommendedName>
</protein>
<evidence type="ECO:0000256" key="4">
    <source>
        <dbReference type="ARBA" id="ARBA00022912"/>
    </source>
</evidence>
<feature type="domain" description="Tyrosine-protein phosphatase" evidence="9">
    <location>
        <begin position="411"/>
        <end position="671"/>
    </location>
</feature>
<reference evidence="11 12" key="1">
    <citation type="submission" date="2024-03" db="EMBL/GenBank/DDBJ databases">
        <title>The genome assembly and annotation of the cricket Gryllus longicercus Weissman &amp; Gray.</title>
        <authorList>
            <person name="Szrajer S."/>
            <person name="Gray D."/>
            <person name="Ylla G."/>
        </authorList>
    </citation>
    <scope>NUCLEOTIDE SEQUENCE [LARGE SCALE GENOMIC DNA]</scope>
    <source>
        <strain evidence="11">DAG 2021-001</strain>
        <tissue evidence="11">Whole body minus gut</tissue>
    </source>
</reference>
<dbReference type="EC" id="3.1.3.48" evidence="2"/>
<dbReference type="PANTHER" id="PTHR19134:SF562">
    <property type="entry name" value="PROTEIN-TYROSINE-PHOSPHATASE"/>
    <property type="match status" value="1"/>
</dbReference>
<evidence type="ECO:0000259" key="9">
    <source>
        <dbReference type="PROSITE" id="PS50055"/>
    </source>
</evidence>
<dbReference type="InterPro" id="IPR000242">
    <property type="entry name" value="PTP_cat"/>
</dbReference>
<dbReference type="InterPro" id="IPR029021">
    <property type="entry name" value="Prot-tyrosine_phosphatase-like"/>
</dbReference>
<evidence type="ECO:0000256" key="8">
    <source>
        <dbReference type="SAM" id="SignalP"/>
    </source>
</evidence>
<feature type="compositionally biased region" description="Polar residues" evidence="6">
    <location>
        <begin position="70"/>
        <end position="123"/>
    </location>
</feature>
<dbReference type="InterPro" id="IPR003595">
    <property type="entry name" value="Tyr_Pase_cat"/>
</dbReference>
<dbReference type="PRINTS" id="PR00700">
    <property type="entry name" value="PRTYPHPHTASE"/>
</dbReference>
<comment type="similarity">
    <text evidence="1">Belongs to the protein-tyrosine phosphatase family.</text>
</comment>
<proteinExistence type="inferred from homology"/>
<keyword evidence="12" id="KW-1185">Reference proteome</keyword>
<dbReference type="Gene3D" id="3.90.190.10">
    <property type="entry name" value="Protein tyrosine phosphatase superfamily"/>
    <property type="match status" value="1"/>
</dbReference>
<feature type="transmembrane region" description="Helical" evidence="7">
    <location>
        <begin position="346"/>
        <end position="365"/>
    </location>
</feature>
<feature type="compositionally biased region" description="Low complexity" evidence="6">
    <location>
        <begin position="246"/>
        <end position="328"/>
    </location>
</feature>
<evidence type="ECO:0000256" key="5">
    <source>
        <dbReference type="ARBA" id="ARBA00051722"/>
    </source>
</evidence>
<comment type="caution">
    <text evidence="11">The sequence shown here is derived from an EMBL/GenBank/DDBJ whole genome shotgun (WGS) entry which is preliminary data.</text>
</comment>
<keyword evidence="8" id="KW-0732">Signal</keyword>
<feature type="signal peptide" evidence="8">
    <location>
        <begin position="1"/>
        <end position="23"/>
    </location>
</feature>
<evidence type="ECO:0000256" key="2">
    <source>
        <dbReference type="ARBA" id="ARBA00013064"/>
    </source>
</evidence>
<dbReference type="InterPro" id="IPR050348">
    <property type="entry name" value="Protein-Tyr_Phosphatase"/>
</dbReference>
<dbReference type="PROSITE" id="PS50055">
    <property type="entry name" value="TYR_PHOSPHATASE_PTP"/>
    <property type="match status" value="1"/>
</dbReference>
<feature type="region of interest" description="Disordered" evidence="6">
    <location>
        <begin position="235"/>
        <end position="338"/>
    </location>
</feature>
<dbReference type="SMART" id="SM00404">
    <property type="entry name" value="PTPc_motif"/>
    <property type="match status" value="1"/>
</dbReference>
<feature type="chain" id="PRO_5043037613" description="protein-tyrosine-phosphatase" evidence="8">
    <location>
        <begin position="24"/>
        <end position="720"/>
    </location>
</feature>
<keyword evidence="4" id="KW-0904">Protein phosphatase</keyword>